<dbReference type="EMBL" id="CABVHX010000014">
    <property type="protein sequence ID" value="VVO10033.1"/>
    <property type="molecule type" value="Genomic_DNA"/>
</dbReference>
<proteinExistence type="predicted"/>
<reference evidence="1 2" key="1">
    <citation type="submission" date="2019-09" db="EMBL/GenBank/DDBJ databases">
        <authorList>
            <person name="Chandra G."/>
            <person name="Truman W A."/>
        </authorList>
    </citation>
    <scope>NUCLEOTIDE SEQUENCE [LARGE SCALE GENOMIC DNA]</scope>
    <source>
        <strain evidence="1">PS718</strain>
    </source>
</reference>
<dbReference type="RefSeq" id="WP_150603815.1">
    <property type="nucleotide sequence ID" value="NZ_CABVHX010000014.1"/>
</dbReference>
<organism evidence="1 2">
    <name type="scientific">Pseudomonas fluorescens</name>
    <dbReference type="NCBI Taxonomy" id="294"/>
    <lineage>
        <taxon>Bacteria</taxon>
        <taxon>Pseudomonadati</taxon>
        <taxon>Pseudomonadota</taxon>
        <taxon>Gammaproteobacteria</taxon>
        <taxon>Pseudomonadales</taxon>
        <taxon>Pseudomonadaceae</taxon>
        <taxon>Pseudomonas</taxon>
    </lineage>
</organism>
<evidence type="ECO:0000313" key="1">
    <source>
        <dbReference type="EMBL" id="VVO10033.1"/>
    </source>
</evidence>
<dbReference type="Proteomes" id="UP000325375">
    <property type="component" value="Unassembled WGS sequence"/>
</dbReference>
<accession>A0A5E7CYA8</accession>
<sequence length="168" mass="18501">MNALAKLTTPSTSLGKCEGLINGSIPFKAGMVELLDATYPPPQNDAYVMRATQRAPGPDYSTKQLIISFAKGKPNNTYGLFPDAYTVRVLFVDHSATKRQVVYTQYMGQAIVAYDPASNNFSGQISVTLENLDEDTRRTLDLKIDFDAYQPAPARRIPRRPSALAVHC</sequence>
<protein>
    <submittedName>
        <fullName evidence="1">Uncharacterized protein</fullName>
    </submittedName>
</protein>
<dbReference type="AlphaFoldDB" id="A0A5E7CYA8"/>
<evidence type="ECO:0000313" key="2">
    <source>
        <dbReference type="Proteomes" id="UP000325375"/>
    </source>
</evidence>
<gene>
    <name evidence="1" type="ORF">PS718_03354</name>
</gene>
<name>A0A5E7CYA8_PSEFL</name>